<dbReference type="Pfam" id="PF00041">
    <property type="entry name" value="fn3"/>
    <property type="match status" value="1"/>
</dbReference>
<proteinExistence type="predicted"/>
<dbReference type="InterPro" id="IPR003961">
    <property type="entry name" value="FN3_dom"/>
</dbReference>
<protein>
    <recommendedName>
        <fullName evidence="1">Fibronectin type-III domain-containing protein</fullName>
    </recommendedName>
</protein>
<name>A0A1G1XQQ7_9BACT</name>
<comment type="caution">
    <text evidence="2">The sequence shown here is derived from an EMBL/GenBank/DDBJ whole genome shotgun (WGS) entry which is preliminary data.</text>
</comment>
<dbReference type="PROSITE" id="PS50853">
    <property type="entry name" value="FN3"/>
    <property type="match status" value="1"/>
</dbReference>
<accession>A0A1G1XQQ7</accession>
<dbReference type="Proteomes" id="UP000176498">
    <property type="component" value="Unassembled WGS sequence"/>
</dbReference>
<dbReference type="EMBL" id="MHHZ01000005">
    <property type="protein sequence ID" value="OGY42311.1"/>
    <property type="molecule type" value="Genomic_DNA"/>
</dbReference>
<dbReference type="SUPFAM" id="SSF49265">
    <property type="entry name" value="Fibronectin type III"/>
    <property type="match status" value="1"/>
</dbReference>
<evidence type="ECO:0000259" key="1">
    <source>
        <dbReference type="PROSITE" id="PS50853"/>
    </source>
</evidence>
<organism evidence="2 3">
    <name type="scientific">Candidatus Buchananbacteria bacterium RBG_13_36_9</name>
    <dbReference type="NCBI Taxonomy" id="1797530"/>
    <lineage>
        <taxon>Bacteria</taxon>
        <taxon>Candidatus Buchananiibacteriota</taxon>
    </lineage>
</organism>
<dbReference type="InterPro" id="IPR013783">
    <property type="entry name" value="Ig-like_fold"/>
</dbReference>
<feature type="domain" description="Fibronectin type-III" evidence="1">
    <location>
        <begin position="197"/>
        <end position="295"/>
    </location>
</feature>
<gene>
    <name evidence="2" type="ORF">A2Y82_04965</name>
</gene>
<reference evidence="2 3" key="1">
    <citation type="journal article" date="2016" name="Nat. Commun.">
        <title>Thousands of microbial genomes shed light on interconnected biogeochemical processes in an aquifer system.</title>
        <authorList>
            <person name="Anantharaman K."/>
            <person name="Brown C.T."/>
            <person name="Hug L.A."/>
            <person name="Sharon I."/>
            <person name="Castelle C.J."/>
            <person name="Probst A.J."/>
            <person name="Thomas B.C."/>
            <person name="Singh A."/>
            <person name="Wilkins M.J."/>
            <person name="Karaoz U."/>
            <person name="Brodie E.L."/>
            <person name="Williams K.H."/>
            <person name="Hubbard S.S."/>
            <person name="Banfield J.F."/>
        </authorList>
    </citation>
    <scope>NUCLEOTIDE SEQUENCE [LARGE SCALE GENOMIC DNA]</scope>
</reference>
<dbReference type="Gene3D" id="2.60.40.10">
    <property type="entry name" value="Immunoglobulins"/>
    <property type="match status" value="1"/>
</dbReference>
<evidence type="ECO:0000313" key="3">
    <source>
        <dbReference type="Proteomes" id="UP000176498"/>
    </source>
</evidence>
<dbReference type="CDD" id="cd00063">
    <property type="entry name" value="FN3"/>
    <property type="match status" value="1"/>
</dbReference>
<evidence type="ECO:0000313" key="2">
    <source>
        <dbReference type="EMBL" id="OGY42311.1"/>
    </source>
</evidence>
<dbReference type="InterPro" id="IPR036116">
    <property type="entry name" value="FN3_sf"/>
</dbReference>
<dbReference type="AlphaFoldDB" id="A0A1G1XQQ7"/>
<sequence>MSKQGKNYKIWIIFCIFLITICFLLPQSLYAASLNTLSDKMSRGAPSTASDHLIKFTTPTGVGEIGQYIRISFNSGFNLAAINYTDLDLFHGVITGLETEETLSSAANATDWGVSVSGSQIDLTHPTNAANGDILPADKVVIKIGLNANGGDQQIINPGTIGSKVIAISGNFGDSGRLAVAIYQDQVGVGGQTFGAPPNAVILNNPANISQNFMDLSWSKNIDFDFDRYEVYRSTSPGVTNLTGILICSWTNNSQTSCTVGSLNQNTDYYFVVYVYDTEALFTPSNEVTAKTLTSGGPAIPPVPGMPTLDQRLCPIFLSATLLSGTKPLGTAIFINGLSDNVNYPTLTTWESLVDVIIGNNLFLIWARDNYGQNSSILNATIIRCEVGDTNCNNLVDDFDLSGLAYHWDTDWCYADFNEDKIVNDFDLSGLASHWDSVY</sequence>